<protein>
    <recommendedName>
        <fullName evidence="4">EamA domain-containing protein</fullName>
    </recommendedName>
</protein>
<name>A0A0K1W0S9_9MOLU</name>
<keyword evidence="1" id="KW-0472">Membrane</keyword>
<evidence type="ECO:0008006" key="4">
    <source>
        <dbReference type="Google" id="ProtNLM"/>
    </source>
</evidence>
<dbReference type="AlphaFoldDB" id="A0A0K1W0S9"/>
<dbReference type="RefSeq" id="WP_075057879.1">
    <property type="nucleotide sequence ID" value="NZ_CP012357.1"/>
</dbReference>
<proteinExistence type="predicted"/>
<sequence>MKKNLKIPLLVVVCAAFILQVLTLSLIGITNKKILDSYKSTQYIWVVLYCLFLFGFLIAIFVLTLKKTKNSAYVSSILCISYGIISLFSFLTISWYYGIPNFALGIVLIIIGSIYIHKNKENYY</sequence>
<evidence type="ECO:0000313" key="2">
    <source>
        <dbReference type="EMBL" id="AKX33781.1"/>
    </source>
</evidence>
<keyword evidence="1" id="KW-0812">Transmembrane</keyword>
<reference evidence="2 3" key="1">
    <citation type="journal article" date="2015" name="Genome Announc.">
        <title>Complete Genome Sequence of Spiroplasma litorale TN-1T (DSM 21781), a Bacterium Isolated from a Green-Eyed Horsefly (Tabanus nigrovittatus).</title>
        <authorList>
            <person name="Lo W.S."/>
            <person name="Lai Y.C."/>
            <person name="Lien Y.W."/>
            <person name="Wang T.H."/>
            <person name="Kuo C.H."/>
        </authorList>
    </citation>
    <scope>NUCLEOTIDE SEQUENCE [LARGE SCALE GENOMIC DNA]</scope>
    <source>
        <strain evidence="2 3">TN-1</strain>
    </source>
</reference>
<dbReference type="Proteomes" id="UP000067476">
    <property type="component" value="Chromosome"/>
</dbReference>
<keyword evidence="1" id="KW-1133">Transmembrane helix</keyword>
<keyword evidence="3" id="KW-1185">Reference proteome</keyword>
<dbReference type="PATRIC" id="fig|216942.3.peg.113"/>
<accession>A0A0K1W0S9</accession>
<feature type="transmembrane region" description="Helical" evidence="1">
    <location>
        <begin position="42"/>
        <end position="65"/>
    </location>
</feature>
<gene>
    <name evidence="2" type="ORF">SLITO_v1c01130</name>
</gene>
<dbReference type="KEGG" id="sll:SLITO_v1c01130"/>
<feature type="transmembrane region" description="Helical" evidence="1">
    <location>
        <begin position="97"/>
        <end position="116"/>
    </location>
</feature>
<dbReference type="EMBL" id="CP012357">
    <property type="protein sequence ID" value="AKX33781.1"/>
    <property type="molecule type" value="Genomic_DNA"/>
</dbReference>
<evidence type="ECO:0000313" key="3">
    <source>
        <dbReference type="Proteomes" id="UP000067476"/>
    </source>
</evidence>
<organism evidence="2 3">
    <name type="scientific">Spiroplasma litorale</name>
    <dbReference type="NCBI Taxonomy" id="216942"/>
    <lineage>
        <taxon>Bacteria</taxon>
        <taxon>Bacillati</taxon>
        <taxon>Mycoplasmatota</taxon>
        <taxon>Mollicutes</taxon>
        <taxon>Entomoplasmatales</taxon>
        <taxon>Spiroplasmataceae</taxon>
        <taxon>Spiroplasma</taxon>
    </lineage>
</organism>
<feature type="transmembrane region" description="Helical" evidence="1">
    <location>
        <begin position="72"/>
        <end position="91"/>
    </location>
</feature>
<evidence type="ECO:0000256" key="1">
    <source>
        <dbReference type="SAM" id="Phobius"/>
    </source>
</evidence>
<feature type="transmembrane region" description="Helical" evidence="1">
    <location>
        <begin position="7"/>
        <end position="30"/>
    </location>
</feature>